<dbReference type="OrthoDB" id="10405035at2759"/>
<feature type="coiled-coil region" evidence="1">
    <location>
        <begin position="60"/>
        <end position="87"/>
    </location>
</feature>
<dbReference type="RefSeq" id="XP_018285525.1">
    <property type="nucleotide sequence ID" value="XM_018432676.1"/>
</dbReference>
<evidence type="ECO:0000313" key="2">
    <source>
        <dbReference type="EMBL" id="OAD67485.1"/>
    </source>
</evidence>
<dbReference type="VEuPathDB" id="FungiDB:PHYBLDRAFT_151393"/>
<accession>A0A162WJ52</accession>
<name>A0A162WJ52_PHYB8</name>
<organism evidence="2 3">
    <name type="scientific">Phycomyces blakesleeanus (strain ATCC 8743b / DSM 1359 / FGSC 10004 / NBRC 33097 / NRRL 1555)</name>
    <dbReference type="NCBI Taxonomy" id="763407"/>
    <lineage>
        <taxon>Eukaryota</taxon>
        <taxon>Fungi</taxon>
        <taxon>Fungi incertae sedis</taxon>
        <taxon>Mucoromycota</taxon>
        <taxon>Mucoromycotina</taxon>
        <taxon>Mucoromycetes</taxon>
        <taxon>Mucorales</taxon>
        <taxon>Phycomycetaceae</taxon>
        <taxon>Phycomyces</taxon>
    </lineage>
</organism>
<feature type="coiled-coil region" evidence="1">
    <location>
        <begin position="314"/>
        <end position="351"/>
    </location>
</feature>
<evidence type="ECO:0000256" key="1">
    <source>
        <dbReference type="SAM" id="Coils"/>
    </source>
</evidence>
<gene>
    <name evidence="2" type="ORF">PHYBLDRAFT_151393</name>
</gene>
<dbReference type="AlphaFoldDB" id="A0A162WJ52"/>
<dbReference type="EMBL" id="KV440999">
    <property type="protein sequence ID" value="OAD67485.1"/>
    <property type="molecule type" value="Genomic_DNA"/>
</dbReference>
<sequence length="643" mass="73934">MEKKTPALDVWTSIGTYFSGFSPTNQAKFIETMGRVSKSTYTKKEVETIIVSCTKLEADNCQLKHENERLRENINDLENDIKKSSTQANLIARTQQKKIDDLNETHKNNELRIESYMIMERKYNALLEDLSATKTELARIKPELDKYKDLKDRHRRILVQVNEANKKIEAFQSMEEHYKIISKKLPIANGQIALLNSEKKDLNSMVYQLSAARPYLYNCKVLEDIVTSISEQINKETMSEATWKKFDVYGYTVDSHSLSTKRQEKIIFLSSQLTIARDHLVKTKELESKIETLVQKMSVSQGALSIPKGTEDKVTFLLRQLADAEKRIDEKESLQEELESLRDKYTLKDMELFKAQNSYVKQTKQSDITNKAQTRKINYFQQRLEEVESDFTKRKKFLNPKDEEVNAFFFRHFGEGLPGIKALCTKKPDGKRGFSSGVINLLVEKIIINNLLRDICHMPSYFGVPSAIEYPKLSDYTPEKQTPEFSSQFRRNFENLLKDPKTSDALRKRREKVASVLVKLLHELFPAMNPYVTRKKMMEIVEAAAELSLSIHTQDLAVNIVKLIEGKDQLRTYTKTQLGSSAGAKTIQIVICPPFIANEGQKTEHVLLEGKVICLEIVTDSNEASAENYSDSDSEPMENRMYM</sequence>
<keyword evidence="3" id="KW-1185">Reference proteome</keyword>
<reference evidence="3" key="1">
    <citation type="submission" date="2015-06" db="EMBL/GenBank/DDBJ databases">
        <title>Expansion of signal transduction pathways in fungi by whole-genome duplication.</title>
        <authorList>
            <consortium name="DOE Joint Genome Institute"/>
            <person name="Corrochano L.M."/>
            <person name="Kuo A."/>
            <person name="Marcet-Houben M."/>
            <person name="Polaino S."/>
            <person name="Salamov A."/>
            <person name="Villalobos J.M."/>
            <person name="Alvarez M.I."/>
            <person name="Avalos J."/>
            <person name="Benito E.P."/>
            <person name="Benoit I."/>
            <person name="Burger G."/>
            <person name="Camino L.P."/>
            <person name="Canovas D."/>
            <person name="Cerda-Olmedo E."/>
            <person name="Cheng J.-F."/>
            <person name="Dominguez A."/>
            <person name="Elias M."/>
            <person name="Eslava A.P."/>
            <person name="Glaser F."/>
            <person name="Grimwood J."/>
            <person name="Gutierrez G."/>
            <person name="Heitman J."/>
            <person name="Henrissat B."/>
            <person name="Iturriaga E.A."/>
            <person name="Lang B.F."/>
            <person name="Lavin J.L."/>
            <person name="Lee S."/>
            <person name="Li W."/>
            <person name="Lindquist E."/>
            <person name="Lopez-Garcia S."/>
            <person name="Luque E.M."/>
            <person name="Marcos A.T."/>
            <person name="Martin J."/>
            <person name="McCluskey K."/>
            <person name="Medina H.R."/>
            <person name="Miralles-Duran A."/>
            <person name="Miyazaki A."/>
            <person name="Munoz-Torres E."/>
            <person name="Oguiza J.A."/>
            <person name="Ohm R."/>
            <person name="Olmedo M."/>
            <person name="Orejas M."/>
            <person name="Ortiz-Castellanos L."/>
            <person name="Pisabarro A.G."/>
            <person name="Rodriguez-Romero J."/>
            <person name="Ruiz-Herrera J."/>
            <person name="Ruiz-Vazquez R."/>
            <person name="Sanz C."/>
            <person name="Schackwitz W."/>
            <person name="Schmutz J."/>
            <person name="Shahriari M."/>
            <person name="Shelest E."/>
            <person name="Silva-Franco F."/>
            <person name="Soanes D."/>
            <person name="Syed K."/>
            <person name="Tagua V.G."/>
            <person name="Talbot N.J."/>
            <person name="Thon M."/>
            <person name="De vries R.P."/>
            <person name="Wiebenga A."/>
            <person name="Yadav J.S."/>
            <person name="Braun E.L."/>
            <person name="Baker S."/>
            <person name="Garre V."/>
            <person name="Horwitz B."/>
            <person name="Torres-Martinez S."/>
            <person name="Idnurm A."/>
            <person name="Herrera-Estrella A."/>
            <person name="Gabaldon T."/>
            <person name="Grigoriev I.V."/>
        </authorList>
    </citation>
    <scope>NUCLEOTIDE SEQUENCE [LARGE SCALE GENOMIC DNA]</scope>
    <source>
        <strain evidence="3">NRRL 1555(-)</strain>
    </source>
</reference>
<evidence type="ECO:0000313" key="3">
    <source>
        <dbReference type="Proteomes" id="UP000077315"/>
    </source>
</evidence>
<proteinExistence type="predicted"/>
<dbReference type="GeneID" id="28993582"/>
<protein>
    <submittedName>
        <fullName evidence="2">STAT transcription factor</fullName>
    </submittedName>
</protein>
<dbReference type="InParanoid" id="A0A162WJ52"/>
<dbReference type="Proteomes" id="UP000077315">
    <property type="component" value="Unassembled WGS sequence"/>
</dbReference>
<keyword evidence="1" id="KW-0175">Coiled coil</keyword>